<feature type="transmembrane region" description="Helical" evidence="10">
    <location>
        <begin position="269"/>
        <end position="292"/>
    </location>
</feature>
<dbReference type="PANTHER" id="PTHR43646:SF2">
    <property type="entry name" value="GLYCOSYLTRANSFERASE 2-LIKE DOMAIN-CONTAINING PROTEIN"/>
    <property type="match status" value="1"/>
</dbReference>
<evidence type="ECO:0000313" key="13">
    <source>
        <dbReference type="Proteomes" id="UP000217194"/>
    </source>
</evidence>
<dbReference type="InterPro" id="IPR029044">
    <property type="entry name" value="Nucleotide-diphossugar_trans"/>
</dbReference>
<evidence type="ECO:0000256" key="6">
    <source>
        <dbReference type="ARBA" id="ARBA00037281"/>
    </source>
</evidence>
<evidence type="ECO:0000313" key="12">
    <source>
        <dbReference type="EMBL" id="ASY22456.1"/>
    </source>
</evidence>
<feature type="transmembrane region" description="Helical" evidence="10">
    <location>
        <begin position="324"/>
        <end position="345"/>
    </location>
</feature>
<keyword evidence="10" id="KW-1133">Transmembrane helix</keyword>
<proteinExistence type="inferred from homology"/>
<dbReference type="Gene3D" id="3.90.550.10">
    <property type="entry name" value="Spore Coat Polysaccharide Biosynthesis Protein SpsA, Chain A"/>
    <property type="match status" value="1"/>
</dbReference>
<keyword evidence="4" id="KW-0808">Transferase</keyword>
<protein>
    <recommendedName>
        <fullName evidence="9">4,4'-diaponeurosporenoate glycosyltransferase</fullName>
    </recommendedName>
</protein>
<reference evidence="12 13" key="1">
    <citation type="submission" date="2016-07" db="EMBL/GenBank/DDBJ databases">
        <title>High microdiversification within the ubiquitous acI lineage of Actinobacteria.</title>
        <authorList>
            <person name="Neuenschwander S.M."/>
            <person name="Salcher M."/>
            <person name="Ghai R."/>
            <person name="Pernthaler J."/>
        </authorList>
    </citation>
    <scope>NUCLEOTIDE SEQUENCE [LARGE SCALE GENOMIC DNA]</scope>
    <source>
        <strain evidence="12">MMS-IIB-76</strain>
    </source>
</reference>
<keyword evidence="5 10" id="KW-0472">Membrane</keyword>
<dbReference type="GO" id="GO:0005886">
    <property type="term" value="C:plasma membrane"/>
    <property type="evidence" value="ECO:0007669"/>
    <property type="project" value="UniProtKB-SubCell"/>
</dbReference>
<evidence type="ECO:0000256" key="2">
    <source>
        <dbReference type="ARBA" id="ARBA00022475"/>
    </source>
</evidence>
<feature type="domain" description="Glycosyltransferase 2-like" evidence="11">
    <location>
        <begin position="37"/>
        <end position="208"/>
    </location>
</feature>
<dbReference type="SUPFAM" id="SSF53448">
    <property type="entry name" value="Nucleotide-diphospho-sugar transferases"/>
    <property type="match status" value="1"/>
</dbReference>
<evidence type="ECO:0000256" key="3">
    <source>
        <dbReference type="ARBA" id="ARBA00022676"/>
    </source>
</evidence>
<accession>A0AAC9YVC0</accession>
<feature type="transmembrane region" description="Helical" evidence="10">
    <location>
        <begin position="299"/>
        <end position="318"/>
    </location>
</feature>
<dbReference type="EMBL" id="CP016778">
    <property type="protein sequence ID" value="ASY22456.1"/>
    <property type="molecule type" value="Genomic_DNA"/>
</dbReference>
<dbReference type="AlphaFoldDB" id="A0AAC9YVC0"/>
<evidence type="ECO:0000256" key="7">
    <source>
        <dbReference type="ARBA" id="ARBA00037904"/>
    </source>
</evidence>
<evidence type="ECO:0000259" key="11">
    <source>
        <dbReference type="Pfam" id="PF00535"/>
    </source>
</evidence>
<dbReference type="Proteomes" id="UP000217194">
    <property type="component" value="Chromosome"/>
</dbReference>
<dbReference type="CDD" id="cd06423">
    <property type="entry name" value="CESA_like"/>
    <property type="match status" value="1"/>
</dbReference>
<dbReference type="RefSeq" id="WP_095696940.1">
    <property type="nucleotide sequence ID" value="NZ_CP016778.1"/>
</dbReference>
<dbReference type="InterPro" id="IPR001173">
    <property type="entry name" value="Glyco_trans_2-like"/>
</dbReference>
<dbReference type="GO" id="GO:0016757">
    <property type="term" value="F:glycosyltransferase activity"/>
    <property type="evidence" value="ECO:0007669"/>
    <property type="project" value="UniProtKB-KW"/>
</dbReference>
<comment type="subcellular location">
    <subcellularLocation>
        <location evidence="1">Cell membrane</location>
    </subcellularLocation>
</comment>
<evidence type="ECO:0000256" key="1">
    <source>
        <dbReference type="ARBA" id="ARBA00004236"/>
    </source>
</evidence>
<comment type="function">
    <text evidence="6">Catalyzes the glycosylation of 4,4'-diaponeurosporenoate, i.e. the esterification of glucose at the C1'' position with the carboxyl group of 4,4'-diaponeurosporenic acid, to form glycosyl-4,4'-diaponeurosporenoate. This is a step in the biosynthesis of staphyloxanthin, an orange pigment present in most staphylococci strains.</text>
</comment>
<comment type="pathway">
    <text evidence="7">Carotenoid biosynthesis; staphyloxanthin biosynthesis; staphyloxanthin from farnesyl diphosphate: step 4/5.</text>
</comment>
<keyword evidence="3" id="KW-0328">Glycosyltransferase</keyword>
<evidence type="ECO:0000256" key="9">
    <source>
        <dbReference type="ARBA" id="ARBA00040345"/>
    </source>
</evidence>
<evidence type="ECO:0000256" key="5">
    <source>
        <dbReference type="ARBA" id="ARBA00023136"/>
    </source>
</evidence>
<sequence length="357" mass="38800">MRFALFVLCYLILLIALFNFFTIRIPRNKAAVSTPVTVLLPVRNEQANVGPCVAALVAQKGVAQLEVIIINDQSTDNTADVLTDAIGADSRFSVIEADGPRDGWLGKVSALHTGFARSTGEIIICLDADVRLEPDAIARAVNQLQDLSLDFVSPYPHQIAGTFSEKLIQPLLHWSWMSTVILRLAEKVPYRSTAVANGQFFLIRAKALTAIDGFTSVSTKILDDVELARSLITAGFSGVVTEGSGISHTRMYTNFDEIRQGYGKSLHKAFGGALGAIVASLFIAATGLAPLLLILDGYFIGWIAYLCIAFTRVLSAIRSRSNPLYALLHPLSAALLLYLIAYSWAKRGSIQWKGRTV</sequence>
<keyword evidence="10" id="KW-0812">Transmembrane</keyword>
<evidence type="ECO:0000256" key="10">
    <source>
        <dbReference type="SAM" id="Phobius"/>
    </source>
</evidence>
<evidence type="ECO:0000256" key="8">
    <source>
        <dbReference type="ARBA" id="ARBA00038120"/>
    </source>
</evidence>
<dbReference type="Pfam" id="PF00535">
    <property type="entry name" value="Glycos_transf_2"/>
    <property type="match status" value="1"/>
</dbReference>
<comment type="similarity">
    <text evidence="8">Belongs to the glycosyltransferase 2 family. CrtQ subfamily.</text>
</comment>
<keyword evidence="2" id="KW-1003">Cell membrane</keyword>
<evidence type="ECO:0000256" key="4">
    <source>
        <dbReference type="ARBA" id="ARBA00022679"/>
    </source>
</evidence>
<dbReference type="PANTHER" id="PTHR43646">
    <property type="entry name" value="GLYCOSYLTRANSFERASE"/>
    <property type="match status" value="1"/>
</dbReference>
<gene>
    <name evidence="12" type="ORF">A1sIIB76_02510</name>
</gene>
<organism evidence="12 13">
    <name type="scientific">Candidatus Planktophila versatilis</name>
    <dbReference type="NCBI Taxonomy" id="1884905"/>
    <lineage>
        <taxon>Bacteria</taxon>
        <taxon>Bacillati</taxon>
        <taxon>Actinomycetota</taxon>
        <taxon>Actinomycetes</taxon>
        <taxon>Candidatus Nanopelagicales</taxon>
        <taxon>Candidatus Nanopelagicaceae</taxon>
        <taxon>Candidatus Planktophila</taxon>
    </lineage>
</organism>
<name>A0AAC9YVC0_9ACTN</name>